<dbReference type="InterPro" id="IPR050411">
    <property type="entry name" value="AlphaKG_dependent_hydroxylases"/>
</dbReference>
<reference evidence="5 6" key="1">
    <citation type="submission" date="2021-12" db="EMBL/GenBank/DDBJ databases">
        <title>Discovery of the Pendulisporaceae a myxobacterial family with distinct sporulation behavior and unique specialized metabolism.</title>
        <authorList>
            <person name="Garcia R."/>
            <person name="Popoff A."/>
            <person name="Bader C.D."/>
            <person name="Loehr J."/>
            <person name="Walesch S."/>
            <person name="Walt C."/>
            <person name="Boldt J."/>
            <person name="Bunk B."/>
            <person name="Haeckl F.J.F.P.J."/>
            <person name="Gunesch A.P."/>
            <person name="Birkelbach J."/>
            <person name="Nuebel U."/>
            <person name="Pietschmann T."/>
            <person name="Bach T."/>
            <person name="Mueller R."/>
        </authorList>
    </citation>
    <scope>NUCLEOTIDE SEQUENCE [LARGE SCALE GENOMIC DNA]</scope>
    <source>
        <strain evidence="5 6">MSr11954</strain>
    </source>
</reference>
<dbReference type="SUPFAM" id="SSF51197">
    <property type="entry name" value="Clavaminate synthase-like"/>
    <property type="match status" value="1"/>
</dbReference>
<dbReference type="InterPro" id="IPR042098">
    <property type="entry name" value="TauD-like_sf"/>
</dbReference>
<evidence type="ECO:0000313" key="5">
    <source>
        <dbReference type="EMBL" id="WXB15035.1"/>
    </source>
</evidence>
<sequence length="286" mass="31686">MSAMFPAVATWNQELPAIWSALRASGAVLLKEAATTPAELEALTSRFAARFRVHQDPSRRRFSADDTTQGVSGGTERIGLHSERAYLPARPELLFFGCLTPPTSGGATTLCDGAAIVEALPAEHVQRWEEMTLLWHTTMERPMWQRLWSADSPVDATAAMDGMLERAGERARTRHWFEAETMHIEYRTSSLQRGSIGGKWAFANYLLLQEEDPTGPAARRADGSPVPSELLRHAAAVADGLTVDIRWQRGDVLLIDNTRCMHGRRAIEGDERLILVRMGDARPELA</sequence>
<evidence type="ECO:0000256" key="1">
    <source>
        <dbReference type="ARBA" id="ARBA00001954"/>
    </source>
</evidence>
<dbReference type="PANTHER" id="PTHR10696:SF56">
    <property type="entry name" value="TAUD_TFDA-LIKE DOMAIN-CONTAINING PROTEIN"/>
    <property type="match status" value="1"/>
</dbReference>
<dbReference type="GO" id="GO:0051213">
    <property type="term" value="F:dioxygenase activity"/>
    <property type="evidence" value="ECO:0007669"/>
    <property type="project" value="UniProtKB-KW"/>
</dbReference>
<protein>
    <submittedName>
        <fullName evidence="5">TauD/TfdA family dioxygenase</fullName>
    </submittedName>
</protein>
<comment type="cofactor">
    <cofactor evidence="1">
        <name>Fe(2+)</name>
        <dbReference type="ChEBI" id="CHEBI:29033"/>
    </cofactor>
</comment>
<dbReference type="PANTHER" id="PTHR10696">
    <property type="entry name" value="GAMMA-BUTYROBETAINE HYDROXYLASE-RELATED"/>
    <property type="match status" value="1"/>
</dbReference>
<name>A0ABZ2LWC8_9BACT</name>
<dbReference type="RefSeq" id="WP_394824659.1">
    <property type="nucleotide sequence ID" value="NZ_CP089984.1"/>
</dbReference>
<accession>A0ABZ2LWC8</accession>
<proteinExistence type="predicted"/>
<gene>
    <name evidence="5" type="ORF">LZC94_45355</name>
</gene>
<evidence type="ECO:0000256" key="3">
    <source>
        <dbReference type="ARBA" id="ARBA00023194"/>
    </source>
</evidence>
<dbReference type="EMBL" id="CP089984">
    <property type="protein sequence ID" value="WXB15035.1"/>
    <property type="molecule type" value="Genomic_DNA"/>
</dbReference>
<keyword evidence="2" id="KW-0560">Oxidoreductase</keyword>
<evidence type="ECO:0000259" key="4">
    <source>
        <dbReference type="Pfam" id="PF02668"/>
    </source>
</evidence>
<evidence type="ECO:0000313" key="6">
    <source>
        <dbReference type="Proteomes" id="UP001370348"/>
    </source>
</evidence>
<keyword evidence="6" id="KW-1185">Reference proteome</keyword>
<keyword evidence="5" id="KW-0223">Dioxygenase</keyword>
<dbReference type="Proteomes" id="UP001370348">
    <property type="component" value="Chromosome"/>
</dbReference>
<organism evidence="5 6">
    <name type="scientific">Pendulispora albinea</name>
    <dbReference type="NCBI Taxonomy" id="2741071"/>
    <lineage>
        <taxon>Bacteria</taxon>
        <taxon>Pseudomonadati</taxon>
        <taxon>Myxococcota</taxon>
        <taxon>Myxococcia</taxon>
        <taxon>Myxococcales</taxon>
        <taxon>Sorangiineae</taxon>
        <taxon>Pendulisporaceae</taxon>
        <taxon>Pendulispora</taxon>
    </lineage>
</organism>
<evidence type="ECO:0000256" key="2">
    <source>
        <dbReference type="ARBA" id="ARBA00023002"/>
    </source>
</evidence>
<dbReference type="InterPro" id="IPR003819">
    <property type="entry name" value="TauD/TfdA-like"/>
</dbReference>
<keyword evidence="3" id="KW-0045">Antibiotic biosynthesis</keyword>
<dbReference type="Gene3D" id="3.60.130.10">
    <property type="entry name" value="Clavaminate synthase-like"/>
    <property type="match status" value="1"/>
</dbReference>
<dbReference type="Pfam" id="PF02668">
    <property type="entry name" value="TauD"/>
    <property type="match status" value="1"/>
</dbReference>
<feature type="domain" description="TauD/TfdA-like" evidence="4">
    <location>
        <begin position="14"/>
        <end position="277"/>
    </location>
</feature>